<feature type="compositionally biased region" description="Pro residues" evidence="6">
    <location>
        <begin position="188"/>
        <end position="198"/>
    </location>
</feature>
<proteinExistence type="predicted"/>
<dbReference type="GO" id="GO:0043709">
    <property type="term" value="P:cell adhesion involved in single-species biofilm formation"/>
    <property type="evidence" value="ECO:0007669"/>
    <property type="project" value="TreeGrafter"/>
</dbReference>
<comment type="subcellular location">
    <subcellularLocation>
        <location evidence="2">Cell inner membrane</location>
    </subcellularLocation>
</comment>
<reference evidence="8 9" key="1">
    <citation type="submission" date="2016-02" db="EMBL/GenBank/DDBJ databases">
        <title>Complete genome sequence of Pseudomonas azotoformans S4.</title>
        <authorList>
            <person name="Fang Y."/>
            <person name="Wu L."/>
            <person name="Feng G."/>
        </authorList>
    </citation>
    <scope>NUCLEOTIDE SEQUENCE [LARGE SCALE GENOMIC DNA]</scope>
    <source>
        <strain evidence="8 9">S4</strain>
    </source>
</reference>
<feature type="region of interest" description="Disordered" evidence="6">
    <location>
        <begin position="183"/>
        <end position="214"/>
    </location>
</feature>
<dbReference type="KEGG" id="pazo:AYR47_07500"/>
<dbReference type="EMBL" id="CP014546">
    <property type="protein sequence ID" value="AMN78185.1"/>
    <property type="molecule type" value="Genomic_DNA"/>
</dbReference>
<dbReference type="PROSITE" id="PS50887">
    <property type="entry name" value="GGDEF"/>
    <property type="match status" value="1"/>
</dbReference>
<dbReference type="SUPFAM" id="SSF55073">
    <property type="entry name" value="Nucleotide cyclase"/>
    <property type="match status" value="1"/>
</dbReference>
<evidence type="ECO:0000259" key="7">
    <source>
        <dbReference type="PROSITE" id="PS50887"/>
    </source>
</evidence>
<dbReference type="Gene3D" id="3.30.70.270">
    <property type="match status" value="1"/>
</dbReference>
<evidence type="ECO:0000256" key="2">
    <source>
        <dbReference type="ARBA" id="ARBA00004533"/>
    </source>
</evidence>
<evidence type="ECO:0000256" key="5">
    <source>
        <dbReference type="SAM" id="Coils"/>
    </source>
</evidence>
<dbReference type="InterPro" id="IPR043128">
    <property type="entry name" value="Rev_trsase/Diguanyl_cyclase"/>
</dbReference>
<dbReference type="PANTHER" id="PTHR45138">
    <property type="entry name" value="REGULATORY COMPONENTS OF SENSORY TRANSDUCTION SYSTEM"/>
    <property type="match status" value="1"/>
</dbReference>
<feature type="coiled-coil region" evidence="5">
    <location>
        <begin position="487"/>
        <end position="521"/>
    </location>
</feature>
<comment type="cofactor">
    <cofactor evidence="1">
        <name>Mg(2+)</name>
        <dbReference type="ChEBI" id="CHEBI:18420"/>
    </cofactor>
</comment>
<dbReference type="Pfam" id="PF00990">
    <property type="entry name" value="GGDEF"/>
    <property type="match status" value="1"/>
</dbReference>
<dbReference type="InterPro" id="IPR000160">
    <property type="entry name" value="GGDEF_dom"/>
</dbReference>
<dbReference type="Proteomes" id="UP000070516">
    <property type="component" value="Chromosome"/>
</dbReference>
<feature type="region of interest" description="Disordered" evidence="6">
    <location>
        <begin position="151"/>
        <end position="170"/>
    </location>
</feature>
<evidence type="ECO:0000256" key="3">
    <source>
        <dbReference type="ARBA" id="ARBA00012528"/>
    </source>
</evidence>
<sequence length="682" mass="75488">MSDDAQRWKEKYLKSIEQQEKLERRWAARLDLLRRGLVRSTLAAEGTDRAVDQCMKEMRDVVRTDDMDAALAALLPRLEKAVLDSEQRRETRVDQISTALTSLVTQLQKLPLPREVARPLKTFAKQLDGRVSQAREIPLLLSELSGLQGQALNNLEPDGETPRPGPGLLQRLFGAKDVANEAVENEAPPRPAPQPAPAKPVATEPQPPEQSEELTQALRAFAPQPQETLAPVIEPVAPARLAEPSSETFVYEAPPQAALLETPLARVEPEPQVEEPAPESALAAFIETPEVQVEAPEETVIGSLSLPPVLEVEEPDPDELQADGTYALPDSPEPSYSSVAKHIEDTLLGLLEELSLPERHRPQAEAMRERLAHGLNWYELLPILDDLAVLMLAITDSGQHEFEAYLKQLNERLEAFQGHLQVASDGHADSRSAARELDTQIREQVDGLQSSVQEAADLDSLKHVLESHLEGLLGTMDEHQQQRDLREQETAARLKGLAERVANMEQEAQGYREHLEVQRQKALIDPLTGLPNRAAWSERLDQEVNTWHQCGNNLSLAMLDLDHFKRINDGYGHLAGDKVLKIIANVLRKRLRSTDFIARFGGEEFVLLMPNSSLADALAAGEVLRAAIEACPFHFKGEPVTITVSMGVAQFQPGERSDLALKRADEALYRAKAAGRNQVQAA</sequence>
<dbReference type="InterPro" id="IPR048516">
    <property type="entry name" value="DGCcoil"/>
</dbReference>
<evidence type="ECO:0000256" key="4">
    <source>
        <dbReference type="ARBA" id="ARBA00034247"/>
    </source>
</evidence>
<dbReference type="InterPro" id="IPR029787">
    <property type="entry name" value="Nucleotide_cyclase"/>
</dbReference>
<gene>
    <name evidence="8" type="ORF">AYR47_07500</name>
</gene>
<dbReference type="GO" id="GO:0052621">
    <property type="term" value="F:diguanylate cyclase activity"/>
    <property type="evidence" value="ECO:0007669"/>
    <property type="project" value="UniProtKB-EC"/>
</dbReference>
<dbReference type="EC" id="2.7.7.65" evidence="3"/>
<dbReference type="GO" id="GO:0005886">
    <property type="term" value="C:plasma membrane"/>
    <property type="evidence" value="ECO:0007669"/>
    <property type="project" value="UniProtKB-SubCell"/>
</dbReference>
<evidence type="ECO:0000313" key="9">
    <source>
        <dbReference type="Proteomes" id="UP000070516"/>
    </source>
</evidence>
<dbReference type="GO" id="GO:1902201">
    <property type="term" value="P:negative regulation of bacterial-type flagellum-dependent cell motility"/>
    <property type="evidence" value="ECO:0007669"/>
    <property type="project" value="TreeGrafter"/>
</dbReference>
<feature type="domain" description="GGDEF" evidence="7">
    <location>
        <begin position="552"/>
        <end position="682"/>
    </location>
</feature>
<dbReference type="AlphaFoldDB" id="A0A127HUN3"/>
<dbReference type="Pfam" id="PF20975">
    <property type="entry name" value="DGCcoil"/>
    <property type="match status" value="1"/>
</dbReference>
<dbReference type="SMART" id="SM00267">
    <property type="entry name" value="GGDEF"/>
    <property type="match status" value="1"/>
</dbReference>
<evidence type="ECO:0000256" key="1">
    <source>
        <dbReference type="ARBA" id="ARBA00001946"/>
    </source>
</evidence>
<evidence type="ECO:0000313" key="8">
    <source>
        <dbReference type="EMBL" id="AMN78185.1"/>
    </source>
</evidence>
<keyword evidence="5" id="KW-0175">Coiled coil</keyword>
<organism evidence="8 9">
    <name type="scientific">Pseudomonas azotoformans</name>
    <dbReference type="NCBI Taxonomy" id="47878"/>
    <lineage>
        <taxon>Bacteria</taxon>
        <taxon>Pseudomonadati</taxon>
        <taxon>Pseudomonadota</taxon>
        <taxon>Gammaproteobacteria</taxon>
        <taxon>Pseudomonadales</taxon>
        <taxon>Pseudomonadaceae</taxon>
        <taxon>Pseudomonas</taxon>
    </lineage>
</organism>
<dbReference type="NCBIfam" id="TIGR00254">
    <property type="entry name" value="GGDEF"/>
    <property type="match status" value="1"/>
</dbReference>
<accession>A0A127HUN3</accession>
<protein>
    <recommendedName>
        <fullName evidence="3">diguanylate cyclase</fullName>
        <ecNumber evidence="3">2.7.7.65</ecNumber>
    </recommendedName>
</protein>
<comment type="catalytic activity">
    <reaction evidence="4">
        <text>2 GTP = 3',3'-c-di-GMP + 2 diphosphate</text>
        <dbReference type="Rhea" id="RHEA:24898"/>
        <dbReference type="ChEBI" id="CHEBI:33019"/>
        <dbReference type="ChEBI" id="CHEBI:37565"/>
        <dbReference type="ChEBI" id="CHEBI:58805"/>
        <dbReference type="EC" id="2.7.7.65"/>
    </reaction>
</comment>
<dbReference type="FunFam" id="3.30.70.270:FF:000001">
    <property type="entry name" value="Diguanylate cyclase domain protein"/>
    <property type="match status" value="1"/>
</dbReference>
<dbReference type="RefSeq" id="WP_061434752.1">
    <property type="nucleotide sequence ID" value="NZ_CP014546.1"/>
</dbReference>
<dbReference type="CDD" id="cd01949">
    <property type="entry name" value="GGDEF"/>
    <property type="match status" value="1"/>
</dbReference>
<name>A0A127HUN3_PSEAZ</name>
<dbReference type="PANTHER" id="PTHR45138:SF9">
    <property type="entry name" value="DIGUANYLATE CYCLASE DGCM-RELATED"/>
    <property type="match status" value="1"/>
</dbReference>
<evidence type="ECO:0000256" key="6">
    <source>
        <dbReference type="SAM" id="MobiDB-lite"/>
    </source>
</evidence>
<dbReference type="InterPro" id="IPR050469">
    <property type="entry name" value="Diguanylate_Cyclase"/>
</dbReference>